<dbReference type="EMBL" id="JARBHB010000002">
    <property type="protein sequence ID" value="KAJ8891847.1"/>
    <property type="molecule type" value="Genomic_DNA"/>
</dbReference>
<protein>
    <recommendedName>
        <fullName evidence="5">Protein lines</fullName>
    </recommendedName>
</protein>
<reference evidence="3 4" key="1">
    <citation type="submission" date="2023-02" db="EMBL/GenBank/DDBJ databases">
        <title>LHISI_Scaffold_Assembly.</title>
        <authorList>
            <person name="Stuart O.P."/>
            <person name="Cleave R."/>
            <person name="Magrath M.J.L."/>
            <person name="Mikheyev A.S."/>
        </authorList>
    </citation>
    <scope>NUCLEOTIDE SEQUENCE [LARGE SCALE GENOMIC DNA]</scope>
    <source>
        <strain evidence="3">Daus_M_001</strain>
        <tissue evidence="3">Leg muscle</tissue>
    </source>
</reference>
<accession>A0ABQ9I5U1</accession>
<feature type="domain" description="Protein Lines N-terminal" evidence="1">
    <location>
        <begin position="222"/>
        <end position="548"/>
    </location>
</feature>
<sequence>MVLKRGRSVPLVPVMGEPVKKKQKVNAVDNKECSSDNVDQDLFTIQQHVLSQCLCPLSESVLRKPFQTQLISETQGQYRVPSLSEWDRDRILLFVSTLQLLCEVAIKQTAKGIMCSRIGEICDSLVRNEYGLIEQLIEFSSHVDPFICFAASRALSAFFIVSKSHVSPNWLDSLTENVVSTMQSQQISFSLEVIKHVVEWKDLDMHPLEEGSEDKPPPSCVVISLTDPELLDTSQIKCLCIKALESKWPAIVRKFDGLIGSYSVDNESTIVTFLGLWETIISVKANLSVVDTKPFYAHLDNFVMLLNSSVPPGIWKHLLGLFNEVLCYGSTLALQDTLAEEPCALAHLVVRSVKDWHLLDTIPYRNGSGRFGGGAGDGDRPLLQKMALLVLKSVAVTVKETRCDSSSDSSLGSEADDVDADMAVIERSIREVLRQLDQCIKTLLPFHPETPVAQWVVQLFADQDDALIEGMVCCLDVAVGLFYRSAAQLDLRHMLSPSATFVQFLRAVSHDADVLLDLLVSNETCFLLYLLRLLKFVRRNWSEFVLCCGRELDDTMTVLISLRFKIDRLVSKDLFPYNINPVLRLLEKCEQMYEGNDD</sequence>
<dbReference type="InterPro" id="IPR029415">
    <property type="entry name" value="Lines_C"/>
</dbReference>
<evidence type="ECO:0008006" key="5">
    <source>
        <dbReference type="Google" id="ProtNLM"/>
    </source>
</evidence>
<comment type="caution">
    <text evidence="3">The sequence shown here is derived from an EMBL/GenBank/DDBJ whole genome shotgun (WGS) entry which is preliminary data.</text>
</comment>
<dbReference type="PANTHER" id="PTHR16057:SF1">
    <property type="entry name" value="PROTEIN LINES HOMOLOG 1"/>
    <property type="match status" value="1"/>
</dbReference>
<organism evidence="3 4">
    <name type="scientific">Dryococelus australis</name>
    <dbReference type="NCBI Taxonomy" id="614101"/>
    <lineage>
        <taxon>Eukaryota</taxon>
        <taxon>Metazoa</taxon>
        <taxon>Ecdysozoa</taxon>
        <taxon>Arthropoda</taxon>
        <taxon>Hexapoda</taxon>
        <taxon>Insecta</taxon>
        <taxon>Pterygota</taxon>
        <taxon>Neoptera</taxon>
        <taxon>Polyneoptera</taxon>
        <taxon>Phasmatodea</taxon>
        <taxon>Verophasmatodea</taxon>
        <taxon>Anareolatae</taxon>
        <taxon>Phasmatidae</taxon>
        <taxon>Eurycanthinae</taxon>
        <taxon>Dryococelus</taxon>
    </lineage>
</organism>
<evidence type="ECO:0000313" key="4">
    <source>
        <dbReference type="Proteomes" id="UP001159363"/>
    </source>
</evidence>
<dbReference type="Pfam" id="PF14695">
    <property type="entry name" value="LINES_C"/>
    <property type="match status" value="1"/>
</dbReference>
<dbReference type="PANTHER" id="PTHR16057">
    <property type="entry name" value="WINS1, 2 PROTEIN"/>
    <property type="match status" value="1"/>
</dbReference>
<feature type="domain" description="Protein Lines C-terminal" evidence="2">
    <location>
        <begin position="555"/>
        <end position="591"/>
    </location>
</feature>
<gene>
    <name evidence="3" type="ORF">PR048_004401</name>
</gene>
<proteinExistence type="predicted"/>
<dbReference type="InterPro" id="IPR024875">
    <property type="entry name" value="Protein_Lines"/>
</dbReference>
<evidence type="ECO:0000313" key="3">
    <source>
        <dbReference type="EMBL" id="KAJ8891847.1"/>
    </source>
</evidence>
<dbReference type="InterPro" id="IPR032794">
    <property type="entry name" value="LINES_N"/>
</dbReference>
<keyword evidence="4" id="KW-1185">Reference proteome</keyword>
<evidence type="ECO:0000259" key="2">
    <source>
        <dbReference type="Pfam" id="PF14695"/>
    </source>
</evidence>
<evidence type="ECO:0000259" key="1">
    <source>
        <dbReference type="Pfam" id="PF14694"/>
    </source>
</evidence>
<dbReference type="Proteomes" id="UP001159363">
    <property type="component" value="Chromosome 2"/>
</dbReference>
<name>A0ABQ9I5U1_9NEOP</name>
<dbReference type="Pfam" id="PF14694">
    <property type="entry name" value="LINES_N"/>
    <property type="match status" value="1"/>
</dbReference>